<dbReference type="PROSITE" id="PS51257">
    <property type="entry name" value="PROKAR_LIPOPROTEIN"/>
    <property type="match status" value="1"/>
</dbReference>
<dbReference type="PANTHER" id="PTHR23150">
    <property type="entry name" value="SULFATASE MODIFYING FACTOR 1, 2"/>
    <property type="match status" value="1"/>
</dbReference>
<keyword evidence="4" id="KW-1185">Reference proteome</keyword>
<dbReference type="Pfam" id="PF03781">
    <property type="entry name" value="FGE-sulfatase"/>
    <property type="match status" value="1"/>
</dbReference>
<dbReference type="RefSeq" id="WP_145183498.1">
    <property type="nucleotide sequence ID" value="NZ_CP036290.1"/>
</dbReference>
<evidence type="ECO:0000256" key="1">
    <source>
        <dbReference type="SAM" id="SignalP"/>
    </source>
</evidence>
<accession>A0A518CWH5</accession>
<organism evidence="3 4">
    <name type="scientific">Rohdeia mirabilis</name>
    <dbReference type="NCBI Taxonomy" id="2528008"/>
    <lineage>
        <taxon>Bacteria</taxon>
        <taxon>Pseudomonadati</taxon>
        <taxon>Planctomycetota</taxon>
        <taxon>Planctomycetia</taxon>
        <taxon>Planctomycetia incertae sedis</taxon>
        <taxon>Rohdeia</taxon>
    </lineage>
</organism>
<dbReference type="InterPro" id="IPR051043">
    <property type="entry name" value="Sulfatase_Mod_Factor_Kinase"/>
</dbReference>
<proteinExistence type="predicted"/>
<evidence type="ECO:0000313" key="3">
    <source>
        <dbReference type="EMBL" id="QDU83569.1"/>
    </source>
</evidence>
<dbReference type="InterPro" id="IPR042095">
    <property type="entry name" value="SUMF_sf"/>
</dbReference>
<feature type="domain" description="Sulfatase-modifying factor enzyme-like" evidence="2">
    <location>
        <begin position="82"/>
        <end position="234"/>
    </location>
</feature>
<protein>
    <submittedName>
        <fullName evidence="3">Formylglycine-generating sulfatase enzyme</fullName>
    </submittedName>
</protein>
<dbReference type="AlphaFoldDB" id="A0A518CWH5"/>
<dbReference type="PANTHER" id="PTHR23150:SF19">
    <property type="entry name" value="FORMYLGLYCINE-GENERATING ENZYME"/>
    <property type="match status" value="1"/>
</dbReference>
<evidence type="ECO:0000313" key="4">
    <source>
        <dbReference type="Proteomes" id="UP000319342"/>
    </source>
</evidence>
<dbReference type="Gene3D" id="3.90.1580.10">
    <property type="entry name" value="paralog of FGE (formylglycine-generating enzyme)"/>
    <property type="match status" value="1"/>
</dbReference>
<keyword evidence="1" id="KW-0732">Signal</keyword>
<name>A0A518CWH5_9BACT</name>
<dbReference type="InterPro" id="IPR016187">
    <property type="entry name" value="CTDL_fold"/>
</dbReference>
<gene>
    <name evidence="3" type="ORF">Pla163_06680</name>
</gene>
<dbReference type="GO" id="GO:0120147">
    <property type="term" value="F:formylglycine-generating oxidase activity"/>
    <property type="evidence" value="ECO:0007669"/>
    <property type="project" value="TreeGrafter"/>
</dbReference>
<dbReference type="EMBL" id="CP036290">
    <property type="protein sequence ID" value="QDU83569.1"/>
    <property type="molecule type" value="Genomic_DNA"/>
</dbReference>
<reference evidence="3 4" key="1">
    <citation type="submission" date="2019-02" db="EMBL/GenBank/DDBJ databases">
        <title>Deep-cultivation of Planctomycetes and their phenomic and genomic characterization uncovers novel biology.</title>
        <authorList>
            <person name="Wiegand S."/>
            <person name="Jogler M."/>
            <person name="Boedeker C."/>
            <person name="Pinto D."/>
            <person name="Vollmers J."/>
            <person name="Rivas-Marin E."/>
            <person name="Kohn T."/>
            <person name="Peeters S.H."/>
            <person name="Heuer A."/>
            <person name="Rast P."/>
            <person name="Oberbeckmann S."/>
            <person name="Bunk B."/>
            <person name="Jeske O."/>
            <person name="Meyerdierks A."/>
            <person name="Storesund J.E."/>
            <person name="Kallscheuer N."/>
            <person name="Luecker S."/>
            <person name="Lage O.M."/>
            <person name="Pohl T."/>
            <person name="Merkel B.J."/>
            <person name="Hornburger P."/>
            <person name="Mueller R.-W."/>
            <person name="Bruemmer F."/>
            <person name="Labrenz M."/>
            <person name="Spormann A.M."/>
            <person name="Op den Camp H."/>
            <person name="Overmann J."/>
            <person name="Amann R."/>
            <person name="Jetten M.S.M."/>
            <person name="Mascher T."/>
            <person name="Medema M.H."/>
            <person name="Devos D.P."/>
            <person name="Kaster A.-K."/>
            <person name="Ovreas L."/>
            <person name="Rohde M."/>
            <person name="Galperin M.Y."/>
            <person name="Jogler C."/>
        </authorList>
    </citation>
    <scope>NUCLEOTIDE SEQUENCE [LARGE SCALE GENOMIC DNA]</scope>
    <source>
        <strain evidence="3 4">Pla163</strain>
    </source>
</reference>
<dbReference type="SUPFAM" id="SSF56436">
    <property type="entry name" value="C-type lectin-like"/>
    <property type="match status" value="1"/>
</dbReference>
<dbReference type="OrthoDB" id="9812426at2"/>
<dbReference type="Proteomes" id="UP000319342">
    <property type="component" value="Chromosome"/>
</dbReference>
<feature type="signal peptide" evidence="1">
    <location>
        <begin position="1"/>
        <end position="30"/>
    </location>
</feature>
<dbReference type="InterPro" id="IPR005532">
    <property type="entry name" value="SUMF_dom"/>
</dbReference>
<evidence type="ECO:0000259" key="2">
    <source>
        <dbReference type="Pfam" id="PF03781"/>
    </source>
</evidence>
<sequence length="301" mass="32218" precursor="true">MTDSSFRSFSQSISIGAVLACALALTACRASDSNDTSTDAPVVASGPALRVDGRPSAPTTVSVPGSDVAFAMVEVPGGVLGGTEVAPFAIATLEVTWDQYMAMVAETEGPPPSKDGTKIDGLARPTKPYIATDRGFGMGTRPVISISALGAESFCDWLSLRTGRKFRLPTETEWEWAARAGSNGSYSLGVTAADLDQVAWYDANSNSTTHPVGEKAPNAWGLFDMHGNVAEWTRAIEPGTHKWDRHRLCGGSFFDPAELLAVTERETRDSSWNMSDPQIPQSVWWLADAAWPGMRVVMDVE</sequence>
<feature type="chain" id="PRO_5021772818" evidence="1">
    <location>
        <begin position="31"/>
        <end position="301"/>
    </location>
</feature>